<keyword evidence="2" id="KW-0418">Kinase</keyword>
<dbReference type="Pfam" id="PF01636">
    <property type="entry name" value="APH"/>
    <property type="match status" value="1"/>
</dbReference>
<accession>A0A543JBP8</accession>
<dbReference type="PANTHER" id="PTHR21310:SF15">
    <property type="entry name" value="AMINOGLYCOSIDE PHOSPHOTRANSFERASE DOMAIN-CONTAINING PROTEIN"/>
    <property type="match status" value="1"/>
</dbReference>
<evidence type="ECO:0000313" key="3">
    <source>
        <dbReference type="Proteomes" id="UP000316628"/>
    </source>
</evidence>
<dbReference type="PANTHER" id="PTHR21310">
    <property type="entry name" value="AMINOGLYCOSIDE PHOSPHOTRANSFERASE-RELATED-RELATED"/>
    <property type="match status" value="1"/>
</dbReference>
<dbReference type="Gene3D" id="3.30.200.20">
    <property type="entry name" value="Phosphorylase Kinase, domain 1"/>
    <property type="match status" value="1"/>
</dbReference>
<proteinExistence type="predicted"/>
<protein>
    <submittedName>
        <fullName evidence="2">Fructosamine-3-kinase</fullName>
    </submittedName>
</protein>
<gene>
    <name evidence="2" type="ORF">FHX81_2532</name>
</gene>
<dbReference type="InterPro" id="IPR011009">
    <property type="entry name" value="Kinase-like_dom_sf"/>
</dbReference>
<evidence type="ECO:0000313" key="2">
    <source>
        <dbReference type="EMBL" id="TQM80204.1"/>
    </source>
</evidence>
<keyword evidence="3" id="KW-1185">Reference proteome</keyword>
<feature type="domain" description="Aminoglycoside phosphotransferase" evidence="1">
    <location>
        <begin position="37"/>
        <end position="265"/>
    </location>
</feature>
<dbReference type="Gene3D" id="3.90.1200.10">
    <property type="match status" value="1"/>
</dbReference>
<reference evidence="2 3" key="1">
    <citation type="submission" date="2019-06" db="EMBL/GenBank/DDBJ databases">
        <title>Sequencing the genomes of 1000 actinobacteria strains.</title>
        <authorList>
            <person name="Klenk H.-P."/>
        </authorList>
    </citation>
    <scope>NUCLEOTIDE SEQUENCE [LARGE SCALE GENOMIC DNA]</scope>
    <source>
        <strain evidence="2 3">DSM 45456</strain>
    </source>
</reference>
<dbReference type="GO" id="GO:0016301">
    <property type="term" value="F:kinase activity"/>
    <property type="evidence" value="ECO:0007669"/>
    <property type="project" value="UniProtKB-KW"/>
</dbReference>
<name>A0A543JBP8_9PSEU</name>
<comment type="caution">
    <text evidence="2">The sequence shown here is derived from an EMBL/GenBank/DDBJ whole genome shotgun (WGS) entry which is preliminary data.</text>
</comment>
<dbReference type="Proteomes" id="UP000316628">
    <property type="component" value="Unassembled WGS sequence"/>
</dbReference>
<dbReference type="AlphaFoldDB" id="A0A543JBP8"/>
<dbReference type="SUPFAM" id="SSF56112">
    <property type="entry name" value="Protein kinase-like (PK-like)"/>
    <property type="match status" value="1"/>
</dbReference>
<evidence type="ECO:0000259" key="1">
    <source>
        <dbReference type="Pfam" id="PF01636"/>
    </source>
</evidence>
<organism evidence="2 3">
    <name type="scientific">Saccharothrix saharensis</name>
    <dbReference type="NCBI Taxonomy" id="571190"/>
    <lineage>
        <taxon>Bacteria</taxon>
        <taxon>Bacillati</taxon>
        <taxon>Actinomycetota</taxon>
        <taxon>Actinomycetes</taxon>
        <taxon>Pseudonocardiales</taxon>
        <taxon>Pseudonocardiaceae</taxon>
        <taxon>Saccharothrix</taxon>
    </lineage>
</organism>
<keyword evidence="2" id="KW-0808">Transferase</keyword>
<dbReference type="InterPro" id="IPR051678">
    <property type="entry name" value="AGP_Transferase"/>
</dbReference>
<sequence length="315" mass="34786">MIRVVVDSLTKRRLPEAELDALVRRVLGVPLAAHVELTEGMFNTAYRLTAADGRETVLKVAPPPDVPLLTYERDLMRTEALAFELMAAHGLPVPQVLLHEDGLLLMTALLGEPWSSARARLTDAEHAALRRELGVVVRDLHRITGDVFGYVQGPNGATWREAFTAMVDAALADADRFGVELPDVRPAFEARAHLLDEVAEPVLVHFDLWEANIFLAGGPDGQYRIEGIIDPERAMFGDPLAEIATVALFADLDDDFKAGYGVTAFSEAELTRIALYRAYLCLVMIVEGVPRGYTGEEHEAHVRFFREKLVEYLGG</sequence>
<dbReference type="InterPro" id="IPR002575">
    <property type="entry name" value="Aminoglycoside_PTrfase"/>
</dbReference>
<dbReference type="EMBL" id="VFPP01000001">
    <property type="protein sequence ID" value="TQM80204.1"/>
    <property type="molecule type" value="Genomic_DNA"/>
</dbReference>